<dbReference type="InterPro" id="IPR005031">
    <property type="entry name" value="COQ10_START"/>
</dbReference>
<evidence type="ECO:0000259" key="4">
    <source>
        <dbReference type="Pfam" id="PF03364"/>
    </source>
</evidence>
<dbReference type="SUPFAM" id="SSF55961">
    <property type="entry name" value="Bet v1-like"/>
    <property type="match status" value="1"/>
</dbReference>
<dbReference type="PANTHER" id="PTHR12901:SF10">
    <property type="entry name" value="COENZYME Q-BINDING PROTEIN COQ10, MITOCHONDRIAL"/>
    <property type="match status" value="1"/>
</dbReference>
<protein>
    <submittedName>
        <fullName evidence="5">Coenzyme Q-binding protein coq10, mitochondrial</fullName>
    </submittedName>
</protein>
<comment type="function">
    <text evidence="3">Required for the function of coenzyme Q in the respiratory chain. May serve as a chaperone or may be involved in the transport of Q6 from its site of synthesis to the catalytic sites of the respiratory complexes.</text>
</comment>
<comment type="caution">
    <text evidence="5">The sequence shown here is derived from an EMBL/GenBank/DDBJ whole genome shotgun (WGS) entry which is preliminary data.</text>
</comment>
<dbReference type="InterPro" id="IPR044996">
    <property type="entry name" value="COQ10-like"/>
</dbReference>
<accession>A0ABR3GXW3</accession>
<dbReference type="Proteomes" id="UP001447188">
    <property type="component" value="Unassembled WGS sequence"/>
</dbReference>
<dbReference type="CDD" id="cd07813">
    <property type="entry name" value="COQ10p_like"/>
    <property type="match status" value="1"/>
</dbReference>
<evidence type="ECO:0000256" key="1">
    <source>
        <dbReference type="ARBA" id="ARBA00006885"/>
    </source>
</evidence>
<dbReference type="EMBL" id="JBBBZM010000001">
    <property type="protein sequence ID" value="KAL0640790.1"/>
    <property type="molecule type" value="Genomic_DNA"/>
</dbReference>
<comment type="subunit">
    <text evidence="2">Interacts with coenzyme Q.</text>
</comment>
<comment type="similarity">
    <text evidence="1">Belongs to the COQ10 family.</text>
</comment>
<reference evidence="5 6" key="1">
    <citation type="submission" date="2024-02" db="EMBL/GenBank/DDBJ databases">
        <title>Discinaceae phylogenomics.</title>
        <authorList>
            <person name="Dirks A.C."/>
            <person name="James T.Y."/>
        </authorList>
    </citation>
    <scope>NUCLEOTIDE SEQUENCE [LARGE SCALE GENOMIC DNA]</scope>
    <source>
        <strain evidence="5 6">ACD0624</strain>
    </source>
</reference>
<keyword evidence="6" id="KW-1185">Reference proteome</keyword>
<evidence type="ECO:0000313" key="6">
    <source>
        <dbReference type="Proteomes" id="UP001447188"/>
    </source>
</evidence>
<sequence>MPPRILPRLCAQLPRAAPTQARRPFLTLATGPLRFSETRAFPYAPGPLYTLVSDINSYHKFLPYCLGSNVTKYSDPGSLPTEADLRVGWGTYDETFRSKVLCEPEKLIVRADASRNELFQTLKTRWEIRQRDEGGSDVALHIEFQFRNPVYAALSGAVAPKIVGVMVAAFERRAKDVLGEEEEGVGGRRAVGGGEGS</sequence>
<gene>
    <name evidence="5" type="primary">COQ10</name>
    <name evidence="5" type="ORF">Q9L58_000097</name>
</gene>
<dbReference type="Gene3D" id="3.30.530.20">
    <property type="match status" value="1"/>
</dbReference>
<name>A0ABR3GXW3_9PEZI</name>
<dbReference type="Pfam" id="PF03364">
    <property type="entry name" value="Polyketide_cyc"/>
    <property type="match status" value="1"/>
</dbReference>
<feature type="domain" description="Coenzyme Q-binding protein COQ10 START" evidence="4">
    <location>
        <begin position="42"/>
        <end position="171"/>
    </location>
</feature>
<evidence type="ECO:0000256" key="3">
    <source>
        <dbReference type="ARBA" id="ARBA00024947"/>
    </source>
</evidence>
<dbReference type="PANTHER" id="PTHR12901">
    <property type="entry name" value="SPERM PROTEIN HOMOLOG"/>
    <property type="match status" value="1"/>
</dbReference>
<evidence type="ECO:0000256" key="2">
    <source>
        <dbReference type="ARBA" id="ARBA00011814"/>
    </source>
</evidence>
<organism evidence="5 6">
    <name type="scientific">Discina gigas</name>
    <dbReference type="NCBI Taxonomy" id="1032678"/>
    <lineage>
        <taxon>Eukaryota</taxon>
        <taxon>Fungi</taxon>
        <taxon>Dikarya</taxon>
        <taxon>Ascomycota</taxon>
        <taxon>Pezizomycotina</taxon>
        <taxon>Pezizomycetes</taxon>
        <taxon>Pezizales</taxon>
        <taxon>Discinaceae</taxon>
        <taxon>Discina</taxon>
    </lineage>
</organism>
<proteinExistence type="inferred from homology"/>
<dbReference type="InterPro" id="IPR023393">
    <property type="entry name" value="START-like_dom_sf"/>
</dbReference>
<evidence type="ECO:0000313" key="5">
    <source>
        <dbReference type="EMBL" id="KAL0640790.1"/>
    </source>
</evidence>